<dbReference type="GO" id="GO:0005886">
    <property type="term" value="C:plasma membrane"/>
    <property type="evidence" value="ECO:0007669"/>
    <property type="project" value="UniProtKB-SubCell"/>
</dbReference>
<feature type="transmembrane region" description="Helical" evidence="13">
    <location>
        <begin position="322"/>
        <end position="342"/>
    </location>
</feature>
<dbReference type="Pfam" id="PF00474">
    <property type="entry name" value="SSF"/>
    <property type="match status" value="1"/>
</dbReference>
<dbReference type="RefSeq" id="WP_273740824.1">
    <property type="nucleotide sequence ID" value="NZ_JAQIVI010000461.1"/>
</dbReference>
<dbReference type="Proteomes" id="UP001596383">
    <property type="component" value="Unassembled WGS sequence"/>
</dbReference>
<feature type="transmembrane region" description="Helical" evidence="13">
    <location>
        <begin position="127"/>
        <end position="151"/>
    </location>
</feature>
<evidence type="ECO:0000256" key="10">
    <source>
        <dbReference type="ARBA" id="ARBA00023136"/>
    </source>
</evidence>
<evidence type="ECO:0000256" key="6">
    <source>
        <dbReference type="ARBA" id="ARBA00022847"/>
    </source>
</evidence>
<protein>
    <submittedName>
        <fullName evidence="14">Sodium:solute symporter</fullName>
    </submittedName>
</protein>
<comment type="similarity">
    <text evidence="2 12">Belongs to the sodium:solute symporter (SSF) (TC 2.A.21) family.</text>
</comment>
<evidence type="ECO:0000256" key="4">
    <source>
        <dbReference type="ARBA" id="ARBA00022475"/>
    </source>
</evidence>
<gene>
    <name evidence="14" type="ORF">ACFQE6_24195</name>
</gene>
<feature type="transmembrane region" description="Helical" evidence="13">
    <location>
        <begin position="401"/>
        <end position="419"/>
    </location>
</feature>
<dbReference type="AlphaFoldDB" id="A0ABD5SRU3"/>
<evidence type="ECO:0000256" key="13">
    <source>
        <dbReference type="SAM" id="Phobius"/>
    </source>
</evidence>
<proteinExistence type="inferred from homology"/>
<dbReference type="PANTHER" id="PTHR48086:SF3">
    <property type="entry name" value="SODIUM_PROLINE SYMPORTER"/>
    <property type="match status" value="1"/>
</dbReference>
<name>A0ABD5SRU3_9EURY</name>
<evidence type="ECO:0000256" key="1">
    <source>
        <dbReference type="ARBA" id="ARBA00004651"/>
    </source>
</evidence>
<dbReference type="EMBL" id="JBHSWV010000461">
    <property type="protein sequence ID" value="MFC6767986.1"/>
    <property type="molecule type" value="Genomic_DNA"/>
</dbReference>
<feature type="transmembrane region" description="Helical" evidence="13">
    <location>
        <begin position="454"/>
        <end position="475"/>
    </location>
</feature>
<evidence type="ECO:0000256" key="7">
    <source>
        <dbReference type="ARBA" id="ARBA00022989"/>
    </source>
</evidence>
<evidence type="ECO:0000256" key="9">
    <source>
        <dbReference type="ARBA" id="ARBA00023065"/>
    </source>
</evidence>
<accession>A0ABD5SRU3</accession>
<keyword evidence="9" id="KW-0406">Ion transport</keyword>
<feature type="transmembrane region" description="Helical" evidence="13">
    <location>
        <begin position="279"/>
        <end position="302"/>
    </location>
</feature>
<comment type="subcellular location">
    <subcellularLocation>
        <location evidence="1">Cell membrane</location>
        <topology evidence="1">Multi-pass membrane protein</topology>
    </subcellularLocation>
</comment>
<keyword evidence="10 13" id="KW-0472">Membrane</keyword>
<evidence type="ECO:0000256" key="3">
    <source>
        <dbReference type="ARBA" id="ARBA00022448"/>
    </source>
</evidence>
<keyword evidence="8" id="KW-0915">Sodium</keyword>
<evidence type="ECO:0000256" key="5">
    <source>
        <dbReference type="ARBA" id="ARBA00022692"/>
    </source>
</evidence>
<keyword evidence="6" id="KW-0769">Symport</keyword>
<dbReference type="InterPro" id="IPR050277">
    <property type="entry name" value="Sodium:Solute_Symporter"/>
</dbReference>
<evidence type="ECO:0000313" key="15">
    <source>
        <dbReference type="Proteomes" id="UP001596383"/>
    </source>
</evidence>
<feature type="transmembrane region" description="Helical" evidence="13">
    <location>
        <begin position="6"/>
        <end position="29"/>
    </location>
</feature>
<reference evidence="14 15" key="1">
    <citation type="journal article" date="2019" name="Int. J. Syst. Evol. Microbiol.">
        <title>The Global Catalogue of Microorganisms (GCM) 10K type strain sequencing project: providing services to taxonomists for standard genome sequencing and annotation.</title>
        <authorList>
            <consortium name="The Broad Institute Genomics Platform"/>
            <consortium name="The Broad Institute Genome Sequencing Center for Infectious Disease"/>
            <person name="Wu L."/>
            <person name="Ma J."/>
        </authorList>
    </citation>
    <scope>NUCLEOTIDE SEQUENCE [LARGE SCALE GENOMIC DNA]</scope>
    <source>
        <strain evidence="14 15">LMG 29247</strain>
    </source>
</reference>
<feature type="transmembrane region" description="Helical" evidence="13">
    <location>
        <begin position="193"/>
        <end position="212"/>
    </location>
</feature>
<dbReference type="CDD" id="cd10322">
    <property type="entry name" value="SLC5sbd"/>
    <property type="match status" value="1"/>
</dbReference>
<sequence length="494" mass="54225">MAALSPNVVLILAIVAIYLVIVLGVGWYAAQQTGNSREDYLMASRSFGTLVLIAALFATNMSAVTMIGAPGLSYNIGPNAFGYFVGLFPFIFSVLLVTAGRRIWLAGKEFGHITPAQLLNHRWKSRYLGVLVTVLFTFWTVPYLLVGVQGAGIVFEALTDGVIPYWAGGLIIVAIVFMYVYSGGMRGTGWTNAFQGAVLLVVLLAFFVLIPLRLGGFKVATDATLQITPEMVNRSDIAPLQTREYFSIGILVSIETFILPHLFIRYMTGRSVKQLNRTAIVYPIIIILAWVPAVLIGFWGLGQLPNLSTPDFVLPMLIQQNFPAWVVGLALAGILAAMMSTLDGQSLTLGTMFTEDILRPFTNLATERAEVLITRGFILLLLLMAYIGAQLTRESVIDTTIFTFTGYALMFFPIIGAIYSERMNKYASGTGLVIGFLGHWAFELGVIPEAYTFGFLQFMPVLIVQLITIVAVTLMTPKPPEDRTRAYDRLFTDG</sequence>
<evidence type="ECO:0000256" key="2">
    <source>
        <dbReference type="ARBA" id="ARBA00006434"/>
    </source>
</evidence>
<feature type="transmembrane region" description="Helical" evidence="13">
    <location>
        <begin position="372"/>
        <end position="389"/>
    </location>
</feature>
<evidence type="ECO:0000313" key="14">
    <source>
        <dbReference type="EMBL" id="MFC6767986.1"/>
    </source>
</evidence>
<keyword evidence="4" id="KW-1003">Cell membrane</keyword>
<dbReference type="InterPro" id="IPR001734">
    <property type="entry name" value="Na/solute_symporter"/>
</dbReference>
<organism evidence="14 15">
    <name type="scientific">Natrinema soli</name>
    <dbReference type="NCBI Taxonomy" id="1930624"/>
    <lineage>
        <taxon>Archaea</taxon>
        <taxon>Methanobacteriati</taxon>
        <taxon>Methanobacteriota</taxon>
        <taxon>Stenosarchaea group</taxon>
        <taxon>Halobacteria</taxon>
        <taxon>Halobacteriales</taxon>
        <taxon>Natrialbaceae</taxon>
        <taxon>Natrinema</taxon>
    </lineage>
</organism>
<evidence type="ECO:0000256" key="11">
    <source>
        <dbReference type="ARBA" id="ARBA00023201"/>
    </source>
</evidence>
<keyword evidence="5 13" id="KW-0812">Transmembrane</keyword>
<keyword evidence="3" id="KW-0813">Transport</keyword>
<keyword evidence="11" id="KW-0739">Sodium transport</keyword>
<keyword evidence="15" id="KW-1185">Reference proteome</keyword>
<evidence type="ECO:0000256" key="12">
    <source>
        <dbReference type="RuleBase" id="RU362091"/>
    </source>
</evidence>
<evidence type="ECO:0000256" key="8">
    <source>
        <dbReference type="ARBA" id="ARBA00023053"/>
    </source>
</evidence>
<feature type="transmembrane region" description="Helical" evidence="13">
    <location>
        <begin position="163"/>
        <end position="181"/>
    </location>
</feature>
<feature type="transmembrane region" description="Helical" evidence="13">
    <location>
        <begin position="245"/>
        <end position="267"/>
    </location>
</feature>
<feature type="transmembrane region" description="Helical" evidence="13">
    <location>
        <begin position="50"/>
        <end position="69"/>
    </location>
</feature>
<dbReference type="PANTHER" id="PTHR48086">
    <property type="entry name" value="SODIUM/PROLINE SYMPORTER-RELATED"/>
    <property type="match status" value="1"/>
</dbReference>
<keyword evidence="7 13" id="KW-1133">Transmembrane helix</keyword>
<feature type="transmembrane region" description="Helical" evidence="13">
    <location>
        <begin position="81"/>
        <end position="99"/>
    </location>
</feature>
<dbReference type="InterPro" id="IPR038377">
    <property type="entry name" value="Na/Glc_symporter_sf"/>
</dbReference>
<dbReference type="PROSITE" id="PS50283">
    <property type="entry name" value="NA_SOLUT_SYMP_3"/>
    <property type="match status" value="1"/>
</dbReference>
<dbReference type="GO" id="GO:0006814">
    <property type="term" value="P:sodium ion transport"/>
    <property type="evidence" value="ECO:0007669"/>
    <property type="project" value="UniProtKB-KW"/>
</dbReference>
<comment type="caution">
    <text evidence="14">The sequence shown here is derived from an EMBL/GenBank/DDBJ whole genome shotgun (WGS) entry which is preliminary data.</text>
</comment>
<dbReference type="Gene3D" id="1.20.1730.10">
    <property type="entry name" value="Sodium/glucose cotransporter"/>
    <property type="match status" value="1"/>
</dbReference>
<dbReference type="GO" id="GO:0015293">
    <property type="term" value="F:symporter activity"/>
    <property type="evidence" value="ECO:0007669"/>
    <property type="project" value="UniProtKB-KW"/>
</dbReference>
<feature type="transmembrane region" description="Helical" evidence="13">
    <location>
        <begin position="426"/>
        <end position="442"/>
    </location>
</feature>